<protein>
    <recommendedName>
        <fullName evidence="17">Nicotinamide-nucleotide adenylyltransferase</fullName>
        <ecNumber evidence="17">2.7.7.1</ecNumber>
        <ecNumber evidence="17">2.7.7.18</ecNumber>
    </recommendedName>
</protein>
<dbReference type="AlphaFoldDB" id="A0A9P4XUW0"/>
<dbReference type="GO" id="GO:0005524">
    <property type="term" value="F:ATP binding"/>
    <property type="evidence" value="ECO:0007669"/>
    <property type="project" value="UniProtKB-KW"/>
</dbReference>
<dbReference type="EC" id="2.7.7.18" evidence="17"/>
<dbReference type="GeneID" id="63834919"/>
<dbReference type="EC" id="2.7.7.1" evidence="17"/>
<evidence type="ECO:0000256" key="6">
    <source>
        <dbReference type="ARBA" id="ARBA00011881"/>
    </source>
</evidence>
<evidence type="ECO:0000256" key="1">
    <source>
        <dbReference type="ARBA" id="ARBA00001946"/>
    </source>
</evidence>
<dbReference type="PANTHER" id="PTHR12039">
    <property type="entry name" value="NICOTINAMIDE MONONUCLEOTIDE ADENYLYLTRANSFERASE"/>
    <property type="match status" value="1"/>
</dbReference>
<comment type="cofactor">
    <cofactor evidence="1">
        <name>Mg(2+)</name>
        <dbReference type="ChEBI" id="CHEBI:18420"/>
    </cofactor>
</comment>
<evidence type="ECO:0000313" key="20">
    <source>
        <dbReference type="EMBL" id="KAF3761709.1"/>
    </source>
</evidence>
<dbReference type="GO" id="GO:0004515">
    <property type="term" value="F:nicotinate-nucleotide adenylyltransferase activity"/>
    <property type="evidence" value="ECO:0007669"/>
    <property type="project" value="UniProtKB-EC"/>
</dbReference>
<comment type="function">
    <text evidence="16">Catalyzes the formation of NAD(+) from nicotinamide mononucleotide (NMN) and ATP. Can also use the deamidated form; nicotinic acid mononucleotide (NaMN) as substrate with the same efficiency. Can use triazofurin monophosphate (TrMP) as substrate. Can also use GTP and ITP as nucleotide donors. Also catalyzes the reverse reaction, i.e. the pyrophosphorolytic cleavage of NAD(+). For the pyrophosphorolytic activity, can use NAD(+), NADH, NaAD, nicotinic acid adenine dinucleotide phosphate (NHD), nicotinamide guanine dinucleotide (NGD) as substrates. Fails to cleave phosphorylated dinucleotides NADP(+), NADPH and NaADP(+). Protects against axonal degeneration following injury. May be involved in the maintenance of axonal integrity. Also functions as a stress-response chaperone protein that prevents toxic aggregation of proteins; this function may be independent of its NAD(+) synthesis activity.</text>
</comment>
<comment type="subcellular location">
    <subcellularLocation>
        <location evidence="2">Mitochondrion</location>
    </subcellularLocation>
</comment>
<dbReference type="Proteomes" id="UP000803844">
    <property type="component" value="Unassembled WGS sequence"/>
</dbReference>
<keyword evidence="18" id="KW-0812">Transmembrane</keyword>
<evidence type="ECO:0000256" key="10">
    <source>
        <dbReference type="ARBA" id="ARBA00022741"/>
    </source>
</evidence>
<dbReference type="GO" id="GO:0005759">
    <property type="term" value="C:mitochondrial matrix"/>
    <property type="evidence" value="ECO:0007669"/>
    <property type="project" value="UniProtKB-ARBA"/>
</dbReference>
<evidence type="ECO:0000313" key="21">
    <source>
        <dbReference type="Proteomes" id="UP000803844"/>
    </source>
</evidence>
<keyword evidence="9 17" id="KW-0548">Nucleotidyltransferase</keyword>
<evidence type="ECO:0000256" key="18">
    <source>
        <dbReference type="SAM" id="Phobius"/>
    </source>
</evidence>
<dbReference type="GO" id="GO:0000309">
    <property type="term" value="F:nicotinamide-nucleotide adenylyltransferase activity"/>
    <property type="evidence" value="ECO:0007669"/>
    <property type="project" value="UniProtKB-EC"/>
</dbReference>
<evidence type="ECO:0000256" key="5">
    <source>
        <dbReference type="ARBA" id="ARBA00007064"/>
    </source>
</evidence>
<keyword evidence="18" id="KW-1133">Transmembrane helix</keyword>
<feature type="transmembrane region" description="Helical" evidence="18">
    <location>
        <begin position="44"/>
        <end position="65"/>
    </location>
</feature>
<keyword evidence="12 17" id="KW-0520">NAD</keyword>
<comment type="caution">
    <text evidence="20">The sequence shown here is derived from an EMBL/GenBank/DDBJ whole genome shotgun (WGS) entry which is preliminary data.</text>
</comment>
<dbReference type="InterPro" id="IPR051182">
    <property type="entry name" value="Euk_NMN_adenylyltrnsfrase"/>
</dbReference>
<dbReference type="Pfam" id="PF01467">
    <property type="entry name" value="CTP_transf_like"/>
    <property type="match status" value="1"/>
</dbReference>
<keyword evidence="18" id="KW-0472">Membrane</keyword>
<dbReference type="InterPro" id="IPR004821">
    <property type="entry name" value="Cyt_trans-like"/>
</dbReference>
<keyword evidence="7 17" id="KW-0662">Pyridine nucleotide biosynthesis</keyword>
<dbReference type="InterPro" id="IPR005248">
    <property type="entry name" value="NadD/NMNAT"/>
</dbReference>
<evidence type="ECO:0000256" key="15">
    <source>
        <dbReference type="ARBA" id="ARBA00049001"/>
    </source>
</evidence>
<comment type="catalytic activity">
    <reaction evidence="15 17">
        <text>beta-nicotinamide D-ribonucleotide + ATP + H(+) = diphosphate + NAD(+)</text>
        <dbReference type="Rhea" id="RHEA:21360"/>
        <dbReference type="ChEBI" id="CHEBI:14649"/>
        <dbReference type="ChEBI" id="CHEBI:15378"/>
        <dbReference type="ChEBI" id="CHEBI:30616"/>
        <dbReference type="ChEBI" id="CHEBI:33019"/>
        <dbReference type="ChEBI" id="CHEBI:57540"/>
        <dbReference type="EC" id="2.7.7.1"/>
    </reaction>
</comment>
<gene>
    <name evidence="20" type="ORF">M406DRAFT_266248</name>
</gene>
<keyword evidence="8 17" id="KW-0808">Transferase</keyword>
<evidence type="ECO:0000256" key="4">
    <source>
        <dbReference type="ARBA" id="ARBA00005019"/>
    </source>
</evidence>
<dbReference type="CDD" id="cd09286">
    <property type="entry name" value="NMNAT_Eukarya"/>
    <property type="match status" value="1"/>
</dbReference>
<evidence type="ECO:0000256" key="8">
    <source>
        <dbReference type="ARBA" id="ARBA00022679"/>
    </source>
</evidence>
<dbReference type="EMBL" id="MU032351">
    <property type="protein sequence ID" value="KAF3761709.1"/>
    <property type="molecule type" value="Genomic_DNA"/>
</dbReference>
<dbReference type="OrthoDB" id="422187at2759"/>
<evidence type="ECO:0000259" key="19">
    <source>
        <dbReference type="Pfam" id="PF01467"/>
    </source>
</evidence>
<comment type="pathway">
    <text evidence="3 17">Cofactor biosynthesis; NAD(+) biosynthesis; NAD(+) from nicotinamide D-ribonucleotide: step 1/1.</text>
</comment>
<dbReference type="Gene3D" id="3.40.50.620">
    <property type="entry name" value="HUPs"/>
    <property type="match status" value="1"/>
</dbReference>
<dbReference type="FunFam" id="3.40.50.620:FF:000221">
    <property type="entry name" value="Nicotinamide/nicotinic acid mononucleotide adenylyltransferase 3"/>
    <property type="match status" value="1"/>
</dbReference>
<accession>A0A9P4XUW0</accession>
<evidence type="ECO:0000256" key="3">
    <source>
        <dbReference type="ARBA" id="ARBA00004658"/>
    </source>
</evidence>
<dbReference type="NCBIfam" id="TIGR00482">
    <property type="entry name" value="nicotinate (nicotinamide) nucleotide adenylyltransferase"/>
    <property type="match status" value="1"/>
</dbReference>
<feature type="domain" description="Cytidyltransferase-like" evidence="19">
    <location>
        <begin position="49"/>
        <end position="236"/>
    </location>
</feature>
<evidence type="ECO:0000256" key="16">
    <source>
        <dbReference type="ARBA" id="ARBA00093425"/>
    </source>
</evidence>
<dbReference type="PANTHER" id="PTHR12039:SF0">
    <property type="entry name" value="NICOTINAMIDE-NUCLEOTIDE ADENYLYLTRANSFERASE"/>
    <property type="match status" value="1"/>
</dbReference>
<sequence>MQAAAQEEAAAALASIVPETQLHTETYQFPAERLRRRQMHADRIPLVLVACGSFSPLTFLHLRMFEMASDYAKTNTKFEIIGGFLSPVSSAYKKLGLAAAKHRIHMCTLAAEKTSDWVTCDPWEAIQPEYVPTAQVLDHFDHEINTVIGGCEDVHGNKQPVRIALLAGADLIQTMSTPGVWSEKDLDHILGNFGAFIIERTGTDIDEALAGLKQYQEKIHVIPQVIQNDVSSTKVRLMRKRDLSLRYIVPEPVIEYIQQNNLYQE</sequence>
<comment type="subunit">
    <text evidence="6">Homotetramer.</text>
</comment>
<evidence type="ECO:0000256" key="17">
    <source>
        <dbReference type="RuleBase" id="RU362021"/>
    </source>
</evidence>
<keyword evidence="13" id="KW-0496">Mitochondrion</keyword>
<proteinExistence type="inferred from homology"/>
<evidence type="ECO:0000256" key="13">
    <source>
        <dbReference type="ARBA" id="ARBA00023128"/>
    </source>
</evidence>
<dbReference type="SUPFAM" id="SSF52374">
    <property type="entry name" value="Nucleotidylyl transferase"/>
    <property type="match status" value="1"/>
</dbReference>
<evidence type="ECO:0000256" key="11">
    <source>
        <dbReference type="ARBA" id="ARBA00022840"/>
    </source>
</evidence>
<dbReference type="InterPro" id="IPR014729">
    <property type="entry name" value="Rossmann-like_a/b/a_fold"/>
</dbReference>
<name>A0A9P4XUW0_CRYP1</name>
<dbReference type="GO" id="GO:0009435">
    <property type="term" value="P:NAD+ biosynthetic process"/>
    <property type="evidence" value="ECO:0007669"/>
    <property type="project" value="InterPro"/>
</dbReference>
<dbReference type="RefSeq" id="XP_040772688.1">
    <property type="nucleotide sequence ID" value="XM_040917790.1"/>
</dbReference>
<keyword evidence="21" id="KW-1185">Reference proteome</keyword>
<comment type="catalytic activity">
    <reaction evidence="14 17">
        <text>nicotinate beta-D-ribonucleotide + ATP + H(+) = deamido-NAD(+) + diphosphate</text>
        <dbReference type="Rhea" id="RHEA:22860"/>
        <dbReference type="ChEBI" id="CHEBI:15378"/>
        <dbReference type="ChEBI" id="CHEBI:30616"/>
        <dbReference type="ChEBI" id="CHEBI:33019"/>
        <dbReference type="ChEBI" id="CHEBI:57502"/>
        <dbReference type="ChEBI" id="CHEBI:58437"/>
        <dbReference type="EC" id="2.7.7.18"/>
    </reaction>
</comment>
<evidence type="ECO:0000256" key="2">
    <source>
        <dbReference type="ARBA" id="ARBA00004173"/>
    </source>
</evidence>
<evidence type="ECO:0000256" key="9">
    <source>
        <dbReference type="ARBA" id="ARBA00022695"/>
    </source>
</evidence>
<comment type="similarity">
    <text evidence="5 17">Belongs to the eukaryotic NMN adenylyltransferase family.</text>
</comment>
<comment type="pathway">
    <text evidence="4">Cofactor biosynthesis; NAD(+) biosynthesis; deamido-NAD(+) from nicotinate D-ribonucleotide: step 1/1.</text>
</comment>
<organism evidence="20 21">
    <name type="scientific">Cryphonectria parasitica (strain ATCC 38755 / EP155)</name>
    <dbReference type="NCBI Taxonomy" id="660469"/>
    <lineage>
        <taxon>Eukaryota</taxon>
        <taxon>Fungi</taxon>
        <taxon>Dikarya</taxon>
        <taxon>Ascomycota</taxon>
        <taxon>Pezizomycotina</taxon>
        <taxon>Sordariomycetes</taxon>
        <taxon>Sordariomycetidae</taxon>
        <taxon>Diaporthales</taxon>
        <taxon>Cryphonectriaceae</taxon>
        <taxon>Cryphonectria-Endothia species complex</taxon>
        <taxon>Cryphonectria</taxon>
    </lineage>
</organism>
<keyword evidence="11 17" id="KW-0067">ATP-binding</keyword>
<dbReference type="InterPro" id="IPR045094">
    <property type="entry name" value="NMNAT_euk"/>
</dbReference>
<evidence type="ECO:0000256" key="7">
    <source>
        <dbReference type="ARBA" id="ARBA00022642"/>
    </source>
</evidence>
<evidence type="ECO:0000256" key="12">
    <source>
        <dbReference type="ARBA" id="ARBA00023027"/>
    </source>
</evidence>
<keyword evidence="10 17" id="KW-0547">Nucleotide-binding</keyword>
<reference evidence="20" key="1">
    <citation type="journal article" date="2020" name="Phytopathology">
        <title>Genome sequence of the chestnut blight fungus Cryphonectria parasitica EP155: A fundamental resource for an archetypical invasive plant pathogen.</title>
        <authorList>
            <person name="Crouch J.A."/>
            <person name="Dawe A."/>
            <person name="Aerts A."/>
            <person name="Barry K."/>
            <person name="Churchill A.C.L."/>
            <person name="Grimwood J."/>
            <person name="Hillman B."/>
            <person name="Milgroom M.G."/>
            <person name="Pangilinan J."/>
            <person name="Smith M."/>
            <person name="Salamov A."/>
            <person name="Schmutz J."/>
            <person name="Yadav J."/>
            <person name="Grigoriev I.V."/>
            <person name="Nuss D."/>
        </authorList>
    </citation>
    <scope>NUCLEOTIDE SEQUENCE</scope>
    <source>
        <strain evidence="20">EP155</strain>
    </source>
</reference>
<evidence type="ECO:0000256" key="14">
    <source>
        <dbReference type="ARBA" id="ARBA00048721"/>
    </source>
</evidence>